<dbReference type="OrthoDB" id="9792240at2"/>
<dbReference type="SMART" id="SM00387">
    <property type="entry name" value="HATPase_c"/>
    <property type="match status" value="1"/>
</dbReference>
<keyword evidence="3" id="KW-0902">Two-component regulatory system</keyword>
<keyword evidence="10" id="KW-1185">Reference proteome</keyword>
<evidence type="ECO:0000256" key="3">
    <source>
        <dbReference type="ARBA" id="ARBA00023012"/>
    </source>
</evidence>
<dbReference type="SMART" id="SM00091">
    <property type="entry name" value="PAS"/>
    <property type="match status" value="4"/>
</dbReference>
<reference evidence="10" key="1">
    <citation type="submission" date="2011-06" db="EMBL/GenBank/DDBJ databases">
        <authorList>
            <consortium name="US DOE Joint Genome Institute (JGI-PGF)"/>
            <person name="Lucas S."/>
            <person name="Han J."/>
            <person name="Lapidus A."/>
            <person name="Cheng J.-F."/>
            <person name="Goodwin L."/>
            <person name="Pitluck S."/>
            <person name="Peters L."/>
            <person name="Land M.L."/>
            <person name="Hauser L."/>
            <person name="Vogl K."/>
            <person name="Liu Z."/>
            <person name="Overmann J."/>
            <person name="Frigaard N.-U."/>
            <person name="Bryant D.A."/>
            <person name="Woyke T.J."/>
        </authorList>
    </citation>
    <scope>NUCLEOTIDE SEQUENCE [LARGE SCALE GENOMIC DNA]</scope>
    <source>
        <strain evidence="10">970</strain>
    </source>
</reference>
<dbReference type="InterPro" id="IPR001789">
    <property type="entry name" value="Sig_transdc_resp-reg_receiver"/>
</dbReference>
<dbReference type="eggNOG" id="COG3706">
    <property type="taxonomic scope" value="Bacteria"/>
</dbReference>
<evidence type="ECO:0000259" key="6">
    <source>
        <dbReference type="PROSITE" id="PS50110"/>
    </source>
</evidence>
<dbReference type="InterPro" id="IPR011712">
    <property type="entry name" value="Sig_transdc_His_kin_sub3_dim/P"/>
</dbReference>
<dbReference type="Gene3D" id="3.40.50.2300">
    <property type="match status" value="1"/>
</dbReference>
<dbReference type="SUPFAM" id="SSF55785">
    <property type="entry name" value="PYP-like sensor domain (PAS domain)"/>
    <property type="match status" value="4"/>
</dbReference>
<dbReference type="InterPro" id="IPR011006">
    <property type="entry name" value="CheY-like_superfamily"/>
</dbReference>
<proteinExistence type="predicted"/>
<dbReference type="eggNOG" id="COG4585">
    <property type="taxonomic scope" value="Bacteria"/>
</dbReference>
<dbReference type="eggNOG" id="COG2197">
    <property type="taxonomic scope" value="Bacteria"/>
</dbReference>
<dbReference type="RefSeq" id="WP_009147936.1">
    <property type="nucleotide sequence ID" value="NZ_CP121471.1"/>
</dbReference>
<dbReference type="HOGENOM" id="CLU_347774_0_0_6"/>
<dbReference type="SMART" id="SM00448">
    <property type="entry name" value="REC"/>
    <property type="match status" value="1"/>
</dbReference>
<dbReference type="SUPFAM" id="SSF55874">
    <property type="entry name" value="ATPase domain of HSP90 chaperone/DNA topoisomerase II/histidine kinase"/>
    <property type="match status" value="1"/>
</dbReference>
<dbReference type="eggNOG" id="COG2202">
    <property type="taxonomic scope" value="Bacteria"/>
</dbReference>
<dbReference type="CDD" id="cd00130">
    <property type="entry name" value="PAS"/>
    <property type="match status" value="4"/>
</dbReference>
<name>H8Z0W9_9GAMM</name>
<dbReference type="InterPro" id="IPR050482">
    <property type="entry name" value="Sensor_HK_TwoCompSys"/>
</dbReference>
<dbReference type="PROSITE" id="PS50113">
    <property type="entry name" value="PAC"/>
    <property type="match status" value="1"/>
</dbReference>
<dbReference type="InterPro" id="IPR013655">
    <property type="entry name" value="PAS_fold_3"/>
</dbReference>
<feature type="domain" description="PAS" evidence="7">
    <location>
        <begin position="48"/>
        <end position="106"/>
    </location>
</feature>
<dbReference type="EMBL" id="JH603169">
    <property type="protein sequence ID" value="EIC21351.1"/>
    <property type="molecule type" value="Genomic_DNA"/>
</dbReference>
<evidence type="ECO:0000256" key="1">
    <source>
        <dbReference type="ARBA" id="ARBA00022679"/>
    </source>
</evidence>
<keyword evidence="4" id="KW-0597">Phosphoprotein</keyword>
<dbReference type="Pfam" id="PF07730">
    <property type="entry name" value="HisKA_3"/>
    <property type="match status" value="1"/>
</dbReference>
<dbReference type="InterPro" id="IPR013656">
    <property type="entry name" value="PAS_4"/>
</dbReference>
<evidence type="ECO:0000259" key="8">
    <source>
        <dbReference type="PROSITE" id="PS50113"/>
    </source>
</evidence>
<sequence length="940" mass="104343">MLSPLAFLLTGVLLGALPVSLLWLRARWLQRNPVSASEPVNAARWSCRLPDHFAESVIVLDGEGVLRFATPSLYKLLGVETPALLGRNMLDFVHPQEHGEIIEVLQWLDGDAECEENVTLDTLGVRSRLYSEQRLSTRAGWCWFGWSYTRLPAGDGADAAIIGVGRDISARRRVEQELRQVESILAAVGDPVSFVDTDYIYRYVNAVYERVFGKPRSMIVGHHVADMLGEGVFSARVKPQLDRCFDGEIVSYDAWFELQPGAQSFMSVTYRPCRENAGRVIGAAVIGRDNSALRRARDQTGLALGKFRILFEHFPLGILVVDAAGFITEANPVAHRLLDSAFGRYQGRHIEESYWRLVDANQQPFPIEHSATVRAFRERRVVTDEVVGCPRSDGSVLWLNATAAPLPGSDQGVVVVLEDISMRIAAEAAQRALVAMRESERRFRIMADGVPLILWVADQQGRLEFVNGVFRQFFGLGSQASEQLRDLWPQLLHREDLPAFQQRLAESAQPPCAFEMACRVRRGDGAWRWMQVSAAPHHSSTGEVLGLVGAMQDINARRRAEAQVRKSRDQLRARAEQLARLTLQLTLSEQQERLRISRLLHDHLQQDMVAVKFQLAKLASNPRVAGEDGLAQAKALIDQAIATGRTLNADLNPPLLHQGSFGNALAWLAQGFGERHGLEVCMQVEHDVWFEREELRILLFESVRELLLNVVKHAETRDALLVLDVEHNEQVLVRVEDSGRGFTPDSGATDQNMGLGLVAIRERITLLGGTLAVHSGEGVAGTSIVLRVPLSEGSKNKTAGNQFVVSGAGTHGQQPVLERRRTIRIVLVDDHVMVRQALASLINDEPDMRVVGEASDGFEAIEMVNRKQPDVVVMDVSMPELNGAEATRVIRARWSQVRVIGLSVQEDQSWVEEMLDAGAEYALSKADVSEALLDCLREIA</sequence>
<feature type="domain" description="Histidine kinase" evidence="5">
    <location>
        <begin position="699"/>
        <end position="792"/>
    </location>
</feature>
<dbReference type="Pfam" id="PF00072">
    <property type="entry name" value="Response_reg"/>
    <property type="match status" value="1"/>
</dbReference>
<dbReference type="InterPro" id="IPR003594">
    <property type="entry name" value="HATPase_dom"/>
</dbReference>
<dbReference type="AlphaFoldDB" id="H8Z0W9"/>
<dbReference type="PROSITE" id="PS50109">
    <property type="entry name" value="HIS_KIN"/>
    <property type="match status" value="1"/>
</dbReference>
<dbReference type="CDD" id="cd17535">
    <property type="entry name" value="REC_NarL-like"/>
    <property type="match status" value="1"/>
</dbReference>
<evidence type="ECO:0000256" key="4">
    <source>
        <dbReference type="PROSITE-ProRule" id="PRU00169"/>
    </source>
</evidence>
<evidence type="ECO:0000313" key="9">
    <source>
        <dbReference type="EMBL" id="EIC21351.1"/>
    </source>
</evidence>
<dbReference type="PANTHER" id="PTHR24421:SF58">
    <property type="entry name" value="SIGNAL TRANSDUCTION HISTIDINE-PROTEIN KINASE_PHOSPHATASE UHPB"/>
    <property type="match status" value="1"/>
</dbReference>
<evidence type="ECO:0000313" key="10">
    <source>
        <dbReference type="Proteomes" id="UP000002964"/>
    </source>
</evidence>
<gene>
    <name evidence="9" type="ORF">Thi970DRAFT_01557</name>
</gene>
<feature type="modified residue" description="4-aspartylphosphate" evidence="4">
    <location>
        <position position="875"/>
    </location>
</feature>
<evidence type="ECO:0000259" key="5">
    <source>
        <dbReference type="PROSITE" id="PS50109"/>
    </source>
</evidence>
<dbReference type="Gene3D" id="3.30.565.10">
    <property type="entry name" value="Histidine kinase-like ATPase, C-terminal domain"/>
    <property type="match status" value="1"/>
</dbReference>
<dbReference type="SMART" id="SM00086">
    <property type="entry name" value="PAC"/>
    <property type="match status" value="3"/>
</dbReference>
<dbReference type="PROSITE" id="PS50112">
    <property type="entry name" value="PAS"/>
    <property type="match status" value="1"/>
</dbReference>
<dbReference type="Pfam" id="PF08447">
    <property type="entry name" value="PAS_3"/>
    <property type="match status" value="1"/>
</dbReference>
<feature type="domain" description="PAC" evidence="8">
    <location>
        <begin position="514"/>
        <end position="566"/>
    </location>
</feature>
<dbReference type="GO" id="GO:0016020">
    <property type="term" value="C:membrane"/>
    <property type="evidence" value="ECO:0007669"/>
    <property type="project" value="InterPro"/>
</dbReference>
<dbReference type="Pfam" id="PF02518">
    <property type="entry name" value="HATPase_c"/>
    <property type="match status" value="1"/>
</dbReference>
<dbReference type="InterPro" id="IPR035965">
    <property type="entry name" value="PAS-like_dom_sf"/>
</dbReference>
<dbReference type="STRING" id="631362.Thi970DRAFT_01557"/>
<dbReference type="InterPro" id="IPR036890">
    <property type="entry name" value="HATPase_C_sf"/>
</dbReference>
<dbReference type="Gene3D" id="1.20.5.1930">
    <property type="match status" value="1"/>
</dbReference>
<evidence type="ECO:0000256" key="2">
    <source>
        <dbReference type="ARBA" id="ARBA00022777"/>
    </source>
</evidence>
<dbReference type="Gene3D" id="3.30.450.20">
    <property type="entry name" value="PAS domain"/>
    <property type="match status" value="4"/>
</dbReference>
<dbReference type="InterPro" id="IPR000700">
    <property type="entry name" value="PAS-assoc_C"/>
</dbReference>
<protein>
    <submittedName>
        <fullName evidence="9">PAS domain S-box</fullName>
    </submittedName>
</protein>
<dbReference type="GO" id="GO:0000155">
    <property type="term" value="F:phosphorelay sensor kinase activity"/>
    <property type="evidence" value="ECO:0007669"/>
    <property type="project" value="InterPro"/>
</dbReference>
<dbReference type="InterPro" id="IPR001610">
    <property type="entry name" value="PAC"/>
</dbReference>
<keyword evidence="2" id="KW-0418">Kinase</keyword>
<dbReference type="InterPro" id="IPR005467">
    <property type="entry name" value="His_kinase_dom"/>
</dbReference>
<dbReference type="InterPro" id="IPR058245">
    <property type="entry name" value="NreC/VraR/RcsB-like_REC"/>
</dbReference>
<dbReference type="CDD" id="cd16917">
    <property type="entry name" value="HATPase_UhpB-NarQ-NarX-like"/>
    <property type="match status" value="1"/>
</dbReference>
<organism evidence="9 10">
    <name type="scientific">Thiorhodovibrio frisius</name>
    <dbReference type="NCBI Taxonomy" id="631362"/>
    <lineage>
        <taxon>Bacteria</taxon>
        <taxon>Pseudomonadati</taxon>
        <taxon>Pseudomonadota</taxon>
        <taxon>Gammaproteobacteria</taxon>
        <taxon>Chromatiales</taxon>
        <taxon>Chromatiaceae</taxon>
        <taxon>Thiorhodovibrio</taxon>
    </lineage>
</organism>
<feature type="domain" description="Response regulatory" evidence="6">
    <location>
        <begin position="824"/>
        <end position="940"/>
    </location>
</feature>
<dbReference type="InterPro" id="IPR000014">
    <property type="entry name" value="PAS"/>
</dbReference>
<accession>H8Z0W9</accession>
<dbReference type="SUPFAM" id="SSF52172">
    <property type="entry name" value="CheY-like"/>
    <property type="match status" value="1"/>
</dbReference>
<dbReference type="Proteomes" id="UP000002964">
    <property type="component" value="Unassembled WGS sequence"/>
</dbReference>
<dbReference type="Pfam" id="PF08448">
    <property type="entry name" value="PAS_4"/>
    <property type="match status" value="3"/>
</dbReference>
<keyword evidence="1" id="KW-0808">Transferase</keyword>
<dbReference type="PANTHER" id="PTHR24421">
    <property type="entry name" value="NITRATE/NITRITE SENSOR PROTEIN NARX-RELATED"/>
    <property type="match status" value="1"/>
</dbReference>
<dbReference type="PROSITE" id="PS50110">
    <property type="entry name" value="RESPONSE_REGULATORY"/>
    <property type="match status" value="1"/>
</dbReference>
<dbReference type="GO" id="GO:0046983">
    <property type="term" value="F:protein dimerization activity"/>
    <property type="evidence" value="ECO:0007669"/>
    <property type="project" value="InterPro"/>
</dbReference>
<evidence type="ECO:0000259" key="7">
    <source>
        <dbReference type="PROSITE" id="PS50112"/>
    </source>
</evidence>
<reference evidence="9 10" key="2">
    <citation type="submission" date="2011-11" db="EMBL/GenBank/DDBJ databases">
        <authorList>
            <consortium name="US DOE Joint Genome Institute"/>
            <person name="Lucas S."/>
            <person name="Han J."/>
            <person name="Lapidus A."/>
            <person name="Cheng J.-F."/>
            <person name="Goodwin L."/>
            <person name="Pitluck S."/>
            <person name="Peters L."/>
            <person name="Ovchinnikova G."/>
            <person name="Zhang X."/>
            <person name="Detter J.C."/>
            <person name="Han C."/>
            <person name="Tapia R."/>
            <person name="Land M."/>
            <person name="Hauser L."/>
            <person name="Kyrpides N."/>
            <person name="Ivanova N."/>
            <person name="Pagani I."/>
            <person name="Vogl K."/>
            <person name="Liu Z."/>
            <person name="Overmann J."/>
            <person name="Frigaard N.-U."/>
            <person name="Bryant D."/>
            <person name="Woyke T."/>
        </authorList>
    </citation>
    <scope>NUCLEOTIDE SEQUENCE [LARGE SCALE GENOMIC DNA]</scope>
    <source>
        <strain evidence="9 10">970</strain>
    </source>
</reference>
<dbReference type="NCBIfam" id="TIGR00229">
    <property type="entry name" value="sensory_box"/>
    <property type="match status" value="4"/>
</dbReference>